<evidence type="ECO:0000313" key="2">
    <source>
        <dbReference type="EMBL" id="QCW06926.1"/>
    </source>
</evidence>
<protein>
    <submittedName>
        <fullName evidence="2">Uncharacterized protein</fullName>
    </submittedName>
</protein>
<feature type="compositionally biased region" description="Polar residues" evidence="1">
    <location>
        <begin position="185"/>
        <end position="219"/>
    </location>
</feature>
<accession>A0A4Y5MZS2</accession>
<organism evidence="2">
    <name type="scientific">Orbilia brochopaga</name>
    <dbReference type="NCBI Taxonomy" id="3140254"/>
    <lineage>
        <taxon>Eukaryota</taxon>
        <taxon>Fungi</taxon>
        <taxon>Dikarya</taxon>
        <taxon>Ascomycota</taxon>
        <taxon>Pezizomycotina</taxon>
        <taxon>Orbiliomycetes</taxon>
        <taxon>Orbiliales</taxon>
        <taxon>Orbiliaceae</taxon>
        <taxon>Orbilia</taxon>
    </lineage>
</organism>
<feature type="compositionally biased region" description="Polar residues" evidence="1">
    <location>
        <begin position="97"/>
        <end position="117"/>
    </location>
</feature>
<reference evidence="2" key="1">
    <citation type="submission" date="2019-04" db="EMBL/GenBank/DDBJ databases">
        <authorList>
            <person name="Yu Z."/>
            <person name="Deng C."/>
        </authorList>
    </citation>
    <scope>NUCLEOTIDE SEQUENCE</scope>
</reference>
<feature type="region of interest" description="Disordered" evidence="1">
    <location>
        <begin position="180"/>
        <end position="230"/>
    </location>
</feature>
<gene>
    <name evidence="2" type="primary">orf474</name>
</gene>
<name>A0A4Y5MZS2_9PEZI</name>
<proteinExistence type="predicted"/>
<evidence type="ECO:0000256" key="1">
    <source>
        <dbReference type="SAM" id="MobiDB-lite"/>
    </source>
</evidence>
<geneLocation type="mitochondrion" evidence="2"/>
<keyword evidence="2" id="KW-0496">Mitochondrion</keyword>
<feature type="region of interest" description="Disordered" evidence="1">
    <location>
        <begin position="90"/>
        <end position="132"/>
    </location>
</feature>
<sequence>MSSTNCSLISFSDEIEVPINLDIISSPNYIESPIKLTDPDEDLITFSSSSPPTAHIKQDENLITLSDSFPPKRPKRVHFNPVKDLNVFSDYSDDNESNVTSKDLKNSISKDPVTSKTKTSEESPPPVSTQVIQKPIEAAAIDYNEEHSSYLLLDYEIENAELWNPSIAPQRQTRFISPPSILKRPSQSQPMTLPTTNKNPFTQKNINESTSYKKPSNTYEDLPLPIPSQETDSTIDLEQTRPEIPQPSLKKLVILVGTRQFSISVPYEKYFGQLKHLFELKPRLNYYNQEFIINYALSLLKNTNSSQPDQLFNLKRFTTALFQYYFPFPNKWLFMENNIGFFLQHLDLNQFKTKAIVQICDDYLPAILNTYKIKKTLSSGVYIIFINKYSIAFFDYSNRYKKGLSPETLDLVLDDLKPLNIFNLIKIDLDLLKVKLIYERKKYIGFSWDFYNPIHIPYIHACFKSIHDSDKLFL</sequence>
<dbReference type="AlphaFoldDB" id="A0A4Y5MZS2"/>
<dbReference type="EMBL" id="MK820635">
    <property type="protein sequence ID" value="QCW06926.1"/>
    <property type="molecule type" value="Genomic_DNA"/>
</dbReference>